<gene>
    <name evidence="2" type="ORF">QN277_005117</name>
</gene>
<evidence type="ECO:0000313" key="3">
    <source>
        <dbReference type="Proteomes" id="UP001293593"/>
    </source>
</evidence>
<dbReference type="InterPro" id="IPR025322">
    <property type="entry name" value="PADRE_dom"/>
</dbReference>
<proteinExistence type="predicted"/>
<organism evidence="2 3">
    <name type="scientific">Acacia crassicarpa</name>
    <name type="common">northern wattle</name>
    <dbReference type="NCBI Taxonomy" id="499986"/>
    <lineage>
        <taxon>Eukaryota</taxon>
        <taxon>Viridiplantae</taxon>
        <taxon>Streptophyta</taxon>
        <taxon>Embryophyta</taxon>
        <taxon>Tracheophyta</taxon>
        <taxon>Spermatophyta</taxon>
        <taxon>Magnoliopsida</taxon>
        <taxon>eudicotyledons</taxon>
        <taxon>Gunneridae</taxon>
        <taxon>Pentapetalae</taxon>
        <taxon>rosids</taxon>
        <taxon>fabids</taxon>
        <taxon>Fabales</taxon>
        <taxon>Fabaceae</taxon>
        <taxon>Caesalpinioideae</taxon>
        <taxon>mimosoid clade</taxon>
        <taxon>Acacieae</taxon>
        <taxon>Acacia</taxon>
    </lineage>
</organism>
<keyword evidence="3" id="KW-1185">Reference proteome</keyword>
<evidence type="ECO:0000256" key="1">
    <source>
        <dbReference type="SAM" id="MobiDB-lite"/>
    </source>
</evidence>
<evidence type="ECO:0000313" key="2">
    <source>
        <dbReference type="EMBL" id="KAK4258694.1"/>
    </source>
</evidence>
<dbReference type="EMBL" id="JAWXYG010000011">
    <property type="protein sequence ID" value="KAK4258694.1"/>
    <property type="molecule type" value="Genomic_DNA"/>
</dbReference>
<dbReference type="PANTHER" id="PTHR33052">
    <property type="entry name" value="DUF4228 DOMAIN PROTEIN-RELATED"/>
    <property type="match status" value="1"/>
</dbReference>
<sequence length="151" mass="16389">MGNCVSPQYEGKGGSLSRKFSVNVIDMEGKLQQLKEPIKAGHVLSQNPNCFISSLESMCVGSPIPQMGPSEDLRFGRFYFLFPLSKSHTTLSLQDLCALAIKADSALARSHIPSASNSTASDTSSVSRKSSSVKHKNMSCISLRSGRWNFD</sequence>
<comment type="caution">
    <text evidence="2">The sequence shown here is derived from an EMBL/GenBank/DDBJ whole genome shotgun (WGS) entry which is preliminary data.</text>
</comment>
<dbReference type="Pfam" id="PF14009">
    <property type="entry name" value="PADRE"/>
    <property type="match status" value="1"/>
</dbReference>
<accession>A0AAE1JSU3</accession>
<feature type="compositionally biased region" description="Low complexity" evidence="1">
    <location>
        <begin position="114"/>
        <end position="130"/>
    </location>
</feature>
<feature type="region of interest" description="Disordered" evidence="1">
    <location>
        <begin position="112"/>
        <end position="131"/>
    </location>
</feature>
<reference evidence="2" key="1">
    <citation type="submission" date="2023-10" db="EMBL/GenBank/DDBJ databases">
        <title>Chromosome-level genome of the transformable northern wattle, Acacia crassicarpa.</title>
        <authorList>
            <person name="Massaro I."/>
            <person name="Sinha N.R."/>
            <person name="Poethig S."/>
            <person name="Leichty A.R."/>
        </authorList>
    </citation>
    <scope>NUCLEOTIDE SEQUENCE</scope>
    <source>
        <strain evidence="2">Acra3RX</strain>
        <tissue evidence="2">Leaf</tissue>
    </source>
</reference>
<protein>
    <submittedName>
        <fullName evidence="2">Uncharacterized protein</fullName>
    </submittedName>
</protein>
<dbReference type="AlphaFoldDB" id="A0AAE1JSU3"/>
<name>A0AAE1JSU3_9FABA</name>
<dbReference type="Proteomes" id="UP001293593">
    <property type="component" value="Unassembled WGS sequence"/>
</dbReference>